<evidence type="ECO:0008006" key="4">
    <source>
        <dbReference type="Google" id="ProtNLM"/>
    </source>
</evidence>
<gene>
    <name evidence="2" type="ORF">MGALJ_30310</name>
</gene>
<organism evidence="2 3">
    <name type="scientific">Mycobacterium gallinarum</name>
    <dbReference type="NCBI Taxonomy" id="39689"/>
    <lineage>
        <taxon>Bacteria</taxon>
        <taxon>Bacillati</taxon>
        <taxon>Actinomycetota</taxon>
        <taxon>Actinomycetes</taxon>
        <taxon>Mycobacteriales</taxon>
        <taxon>Mycobacteriaceae</taxon>
        <taxon>Mycobacterium</taxon>
    </lineage>
</organism>
<feature type="signal peptide" evidence="1">
    <location>
        <begin position="1"/>
        <end position="23"/>
    </location>
</feature>
<feature type="chain" id="PRO_5040719481" description="Secreted protein" evidence="1">
    <location>
        <begin position="24"/>
        <end position="141"/>
    </location>
</feature>
<evidence type="ECO:0000313" key="2">
    <source>
        <dbReference type="EMBL" id="BBY93362.1"/>
    </source>
</evidence>
<evidence type="ECO:0000256" key="1">
    <source>
        <dbReference type="SAM" id="SignalP"/>
    </source>
</evidence>
<protein>
    <recommendedName>
        <fullName evidence="4">Secreted protein</fullName>
    </recommendedName>
</protein>
<evidence type="ECO:0000313" key="3">
    <source>
        <dbReference type="Proteomes" id="UP000465785"/>
    </source>
</evidence>
<keyword evidence="3" id="KW-1185">Reference proteome</keyword>
<dbReference type="EMBL" id="AP022601">
    <property type="protein sequence ID" value="BBY93362.1"/>
    <property type="molecule type" value="Genomic_DNA"/>
</dbReference>
<accession>A0A9W4BFM8</accession>
<keyword evidence="1" id="KW-0732">Signal</keyword>
<sequence length="141" mass="14112">MAIKSRALIASTMLAFLAIGSGASTDGVASASPADGSVAGCEYALSRPELVIIPGGGRGVRANMTPTTCASNATPTDVTVCVQAPGGASQCKQTPGWSLAEIILPAPSSGAYTATGTGCWLHITEEFRPDCRTVGPVALTT</sequence>
<dbReference type="KEGG" id="mgau:MGALJ_30310"/>
<proteinExistence type="predicted"/>
<dbReference type="AlphaFoldDB" id="A0A9W4BFM8"/>
<name>A0A9W4BFM8_9MYCO</name>
<dbReference type="Proteomes" id="UP000465785">
    <property type="component" value="Chromosome"/>
</dbReference>
<reference evidence="2 3" key="1">
    <citation type="journal article" date="2019" name="Emerg. Microbes Infect.">
        <title>Comprehensive subspecies identification of 175 nontuberculous mycobacteria species based on 7547 genomic profiles.</title>
        <authorList>
            <person name="Matsumoto Y."/>
            <person name="Kinjo T."/>
            <person name="Motooka D."/>
            <person name="Nabeya D."/>
            <person name="Jung N."/>
            <person name="Uechi K."/>
            <person name="Horii T."/>
            <person name="Iida T."/>
            <person name="Fujita J."/>
            <person name="Nakamura S."/>
        </authorList>
    </citation>
    <scope>NUCLEOTIDE SEQUENCE [LARGE SCALE GENOMIC DNA]</scope>
    <source>
        <strain evidence="2 3">JCM 6399</strain>
    </source>
</reference>